<dbReference type="EMBL" id="JAKCXM010000064">
    <property type="protein sequence ID" value="KAJ0404349.1"/>
    <property type="molecule type" value="Genomic_DNA"/>
</dbReference>
<feature type="region of interest" description="Disordered" evidence="1">
    <location>
        <begin position="765"/>
        <end position="826"/>
    </location>
</feature>
<feature type="compositionally biased region" description="Low complexity" evidence="1">
    <location>
        <begin position="351"/>
        <end position="367"/>
    </location>
</feature>
<comment type="caution">
    <text evidence="2">The sequence shown here is derived from an EMBL/GenBank/DDBJ whole genome shotgun (WGS) entry which is preliminary data.</text>
</comment>
<dbReference type="CDD" id="cd15489">
    <property type="entry name" value="PHD_SF"/>
    <property type="match status" value="1"/>
</dbReference>
<evidence type="ECO:0000313" key="3">
    <source>
        <dbReference type="Proteomes" id="UP001209570"/>
    </source>
</evidence>
<feature type="compositionally biased region" description="Low complexity" evidence="1">
    <location>
        <begin position="208"/>
        <end position="217"/>
    </location>
</feature>
<keyword evidence="3" id="KW-1185">Reference proteome</keyword>
<sequence length="826" mass="87261">MSQFNRDPPPPPSSSSWSSSARGNAPPRAIGRAITCRNCGCLNFSSEPICPACQQLSAAKAAPTAHAAPASRPTAAATPMPTRTAPPPLPSAASSSAGKSQGRPAASPVGTRINPPGSAVVSHGPSTTTAPAPSTAQADSAIERVQEQPAPVGAVADDQDLAPGPHQSRCFPTVEFNPNEFPDPAAEALNRGRKPKQEPVADLPPPAAATTAPQAMPLPASVSMASVSIEAPSTTAPPATTTQPAPVLQPKLERPTKTEVLIPQASSNSTAIDLVDSDDDGDEETGPALFQSRRFPEIAFHASDFISIQDGLNVARRSGLVYRPLPEERAAVNGSQDETRASASASPVIEATPPSSQSPRSTTAQPTAFAGTRHQESPTVPQLSPSVAVSASTSPRRSNVSLSGQAAHATLTSPLRTARPFIRRIGLGHCGSDFLEFAKHSVDGDEEDEEEDDDEVMDDDEEEARARLLEIVDLTNLSDDSADDDDDEDDDDDDGFAVIEVSSAAVSTKASAPDAPPASALSAQPVLNLTKQSLLGLVAPAAASSSVPLPLVKKRRAPRPKETCMLCEEKGWIRSLVHCATCKKFYHRRCARDFGDADVCWNCDLDGMIDDSELTEGHKEEVVSMFSTLRQSSDSEQEEDARNSNKDGSMAGTDAASQPLDSSTEDLNGEIGRAVKAALQSQTTRSMRRWKEFLEKATARVDAQFEATTSRIQVELEQPAERARYSKGFASREAMQEAMAQVMDHYAELQEREERSRGLALEAITESPSSAMEAPPGSAIAMELGGERAPPSQPTTVAATTRAIATAEPRESSEAGEQEPKPSEQA</sequence>
<dbReference type="Proteomes" id="UP001209570">
    <property type="component" value="Unassembled WGS sequence"/>
</dbReference>
<name>A0AAD5M708_PYTIN</name>
<feature type="compositionally biased region" description="Low complexity" evidence="1">
    <location>
        <begin position="57"/>
        <end position="83"/>
    </location>
</feature>
<feature type="region of interest" description="Disordered" evidence="1">
    <location>
        <begin position="229"/>
        <end position="292"/>
    </location>
</feature>
<dbReference type="AlphaFoldDB" id="A0AAD5M708"/>
<evidence type="ECO:0000313" key="2">
    <source>
        <dbReference type="EMBL" id="KAJ0404349.1"/>
    </source>
</evidence>
<feature type="region of interest" description="Disordered" evidence="1">
    <location>
        <begin position="440"/>
        <end position="461"/>
    </location>
</feature>
<feature type="region of interest" description="Disordered" evidence="1">
    <location>
        <begin position="328"/>
        <end position="405"/>
    </location>
</feature>
<proteinExistence type="predicted"/>
<feature type="region of interest" description="Disordered" evidence="1">
    <location>
        <begin position="1"/>
        <end position="28"/>
    </location>
</feature>
<evidence type="ECO:0000256" key="1">
    <source>
        <dbReference type="SAM" id="MobiDB-lite"/>
    </source>
</evidence>
<feature type="compositionally biased region" description="Acidic residues" evidence="1">
    <location>
        <begin position="444"/>
        <end position="461"/>
    </location>
</feature>
<protein>
    <submittedName>
        <fullName evidence="2">Uncharacterized protein</fullName>
    </submittedName>
</protein>
<feature type="compositionally biased region" description="Basic and acidic residues" evidence="1">
    <location>
        <begin position="808"/>
        <end position="826"/>
    </location>
</feature>
<feature type="compositionally biased region" description="Polar residues" evidence="1">
    <location>
        <begin position="333"/>
        <end position="345"/>
    </location>
</feature>
<feature type="compositionally biased region" description="Low complexity" evidence="1">
    <location>
        <begin position="795"/>
        <end position="807"/>
    </location>
</feature>
<reference evidence="2" key="1">
    <citation type="submission" date="2021-12" db="EMBL/GenBank/DDBJ databases">
        <title>Prjna785345.</title>
        <authorList>
            <person name="Rujirawat T."/>
            <person name="Krajaejun T."/>
        </authorList>
    </citation>
    <scope>NUCLEOTIDE SEQUENCE</scope>
    <source>
        <strain evidence="2">Pi057C3</strain>
    </source>
</reference>
<feature type="region of interest" description="Disordered" evidence="1">
    <location>
        <begin position="56"/>
        <end position="217"/>
    </location>
</feature>
<feature type="compositionally biased region" description="Acidic residues" evidence="1">
    <location>
        <begin position="275"/>
        <end position="285"/>
    </location>
</feature>
<feature type="region of interest" description="Disordered" evidence="1">
    <location>
        <begin position="628"/>
        <end position="666"/>
    </location>
</feature>
<feature type="compositionally biased region" description="Low complexity" evidence="1">
    <location>
        <begin position="384"/>
        <end position="398"/>
    </location>
</feature>
<gene>
    <name evidence="2" type="ORF">P43SY_001469</name>
</gene>
<feature type="compositionally biased region" description="Low complexity" evidence="1">
    <location>
        <begin position="231"/>
        <end position="246"/>
    </location>
</feature>
<accession>A0AAD5M708</accession>
<feature type="compositionally biased region" description="Low complexity" evidence="1">
    <location>
        <begin position="125"/>
        <end position="140"/>
    </location>
</feature>
<organism evidence="2 3">
    <name type="scientific">Pythium insidiosum</name>
    <name type="common">Pythiosis disease agent</name>
    <dbReference type="NCBI Taxonomy" id="114742"/>
    <lineage>
        <taxon>Eukaryota</taxon>
        <taxon>Sar</taxon>
        <taxon>Stramenopiles</taxon>
        <taxon>Oomycota</taxon>
        <taxon>Peronosporomycetes</taxon>
        <taxon>Pythiales</taxon>
        <taxon>Pythiaceae</taxon>
        <taxon>Pythium</taxon>
    </lineage>
</organism>